<evidence type="ECO:0000313" key="9">
    <source>
        <dbReference type="EMBL" id="QTX02956.1"/>
    </source>
</evidence>
<gene>
    <name evidence="8" type="primary">hsdM</name>
    <name evidence="8" type="ORF">LFWB_3770</name>
    <name evidence="9" type="ORF">LFWB_3880</name>
</gene>
<sequence length="259" mass="30590">MNVDYNNINLSCGNVLTHPDKQHLEFIKSEGGFDIIVANPPYSQKWHLNNKEDKVAENDPRFKGYDGLTLKSRADLAFIQHMLYYLKKDGICVVALPHGVLFRDGIEKTIRQQIIKNNYIDTIINLPTNIFFNMDLDICIIVFKKQRTDQNILFIEASQECGSIIQSKKNKNILNENNINDILNWYFKRENVINKTYIASQEEIIKHDYDLMTFFKQYINSSEEEEVIDYSQLKKEEHFFNEKMNEYKKIIELMVEELE</sequence>
<keyword evidence="3" id="KW-0808">Transferase</keyword>
<dbReference type="EMBL" id="CP054393">
    <property type="protein sequence ID" value="QTX02945.1"/>
    <property type="molecule type" value="Genomic_DNA"/>
</dbReference>
<dbReference type="Gene3D" id="3.40.50.150">
    <property type="entry name" value="Vaccinia Virus protein VP39"/>
    <property type="match status" value="1"/>
</dbReference>
<proteinExistence type="predicted"/>
<dbReference type="PROSITE" id="PS00092">
    <property type="entry name" value="N6_MTASE"/>
    <property type="match status" value="1"/>
</dbReference>
<evidence type="ECO:0000313" key="8">
    <source>
        <dbReference type="EMBL" id="QTX02945.1"/>
    </source>
</evidence>
<dbReference type="EMBL" id="CP054393">
    <property type="protein sequence ID" value="QTX02956.1"/>
    <property type="molecule type" value="Genomic_DNA"/>
</dbReference>
<dbReference type="PRINTS" id="PR00507">
    <property type="entry name" value="N12N6MTFRASE"/>
</dbReference>
<feature type="domain" description="DNA methylase adenine-specific" evidence="7">
    <location>
        <begin position="2"/>
        <end position="226"/>
    </location>
</feature>
<evidence type="ECO:0000256" key="5">
    <source>
        <dbReference type="ARBA" id="ARBA00022747"/>
    </source>
</evidence>
<evidence type="ECO:0000259" key="7">
    <source>
        <dbReference type="Pfam" id="PF02384"/>
    </source>
</evidence>
<dbReference type="GO" id="GO:0003677">
    <property type="term" value="F:DNA binding"/>
    <property type="evidence" value="ECO:0007669"/>
    <property type="project" value="InterPro"/>
</dbReference>
<dbReference type="InterPro" id="IPR029063">
    <property type="entry name" value="SAM-dependent_MTases_sf"/>
</dbReference>
<evidence type="ECO:0000256" key="3">
    <source>
        <dbReference type="ARBA" id="ARBA00022679"/>
    </source>
</evidence>
<dbReference type="KEGG" id="pluf:LFWB_3770"/>
<keyword evidence="2" id="KW-0489">Methyltransferase</keyword>
<dbReference type="KEGG" id="pluf:LFWB_3880"/>
<comment type="catalytic activity">
    <reaction evidence="6">
        <text>a 2'-deoxyadenosine in DNA + S-adenosyl-L-methionine = an N(6)-methyl-2'-deoxyadenosine in DNA + S-adenosyl-L-homocysteine + H(+)</text>
        <dbReference type="Rhea" id="RHEA:15197"/>
        <dbReference type="Rhea" id="RHEA-COMP:12418"/>
        <dbReference type="Rhea" id="RHEA-COMP:12419"/>
        <dbReference type="ChEBI" id="CHEBI:15378"/>
        <dbReference type="ChEBI" id="CHEBI:57856"/>
        <dbReference type="ChEBI" id="CHEBI:59789"/>
        <dbReference type="ChEBI" id="CHEBI:90615"/>
        <dbReference type="ChEBI" id="CHEBI:90616"/>
        <dbReference type="EC" id="2.1.1.72"/>
    </reaction>
</comment>
<dbReference type="SUPFAM" id="SSF53335">
    <property type="entry name" value="S-adenosyl-L-methionine-dependent methyltransferases"/>
    <property type="match status" value="1"/>
</dbReference>
<dbReference type="RefSeq" id="WP_210954470.1">
    <property type="nucleotide sequence ID" value="NZ_CP054393.1"/>
</dbReference>
<keyword evidence="4" id="KW-0949">S-adenosyl-L-methionine</keyword>
<dbReference type="GO" id="GO:0008170">
    <property type="term" value="F:N-methyltransferase activity"/>
    <property type="evidence" value="ECO:0007669"/>
    <property type="project" value="InterPro"/>
</dbReference>
<keyword evidence="10" id="KW-1185">Reference proteome</keyword>
<dbReference type="InterPro" id="IPR002052">
    <property type="entry name" value="DNA_methylase_N6_adenine_CS"/>
</dbReference>
<dbReference type="GO" id="GO:0032259">
    <property type="term" value="P:methylation"/>
    <property type="evidence" value="ECO:0007669"/>
    <property type="project" value="UniProtKB-KW"/>
</dbReference>
<dbReference type="GO" id="GO:0009307">
    <property type="term" value="P:DNA restriction-modification system"/>
    <property type="evidence" value="ECO:0007669"/>
    <property type="project" value="UniProtKB-KW"/>
</dbReference>
<dbReference type="GO" id="GO:0009007">
    <property type="term" value="F:site-specific DNA-methyltransferase (adenine-specific) activity"/>
    <property type="evidence" value="ECO:0007669"/>
    <property type="project" value="UniProtKB-EC"/>
</dbReference>
<organism evidence="8 10">
    <name type="scientific">Loofah witches'-broom phytoplasma</name>
    <dbReference type="NCBI Taxonomy" id="35773"/>
    <lineage>
        <taxon>Bacteria</taxon>
        <taxon>Bacillati</taxon>
        <taxon>Mycoplasmatota</taxon>
        <taxon>Mollicutes</taxon>
        <taxon>Acholeplasmatales</taxon>
        <taxon>Acholeplasmataceae</taxon>
        <taxon>Candidatus Phytoplasma</taxon>
        <taxon>16SrVIII (Loofah witches'-broom group)</taxon>
    </lineage>
</organism>
<dbReference type="InterPro" id="IPR003356">
    <property type="entry name" value="DNA_methylase_A-5"/>
</dbReference>
<protein>
    <recommendedName>
        <fullName evidence="1">site-specific DNA-methyltransferase (adenine-specific)</fullName>
        <ecNumber evidence="1">2.1.1.72</ecNumber>
    </recommendedName>
</protein>
<evidence type="ECO:0000256" key="6">
    <source>
        <dbReference type="ARBA" id="ARBA00047942"/>
    </source>
</evidence>
<evidence type="ECO:0000256" key="1">
    <source>
        <dbReference type="ARBA" id="ARBA00011900"/>
    </source>
</evidence>
<evidence type="ECO:0000313" key="10">
    <source>
        <dbReference type="Proteomes" id="UP000672038"/>
    </source>
</evidence>
<reference evidence="8" key="1">
    <citation type="submission" date="2020-06" db="EMBL/GenBank/DDBJ databases">
        <title>Complete genome sequence of Candidatus Phytoplasma luffae NCHU2019.</title>
        <authorList>
            <person name="Cho S.-T."/>
            <person name="Tan C.-M."/>
            <person name="Li J.-R."/>
            <person name="Chien Y.-Y."/>
            <person name="Chiu Y.-C."/>
            <person name="Yang J.-Y."/>
            <person name="Kuo C.-H."/>
        </authorList>
    </citation>
    <scope>NUCLEOTIDE SEQUENCE</scope>
    <source>
        <strain evidence="8">NCHU2019</strain>
    </source>
</reference>
<dbReference type="AlphaFoldDB" id="A0A975IM12"/>
<dbReference type="Proteomes" id="UP000672038">
    <property type="component" value="Chromosome"/>
</dbReference>
<dbReference type="InterPro" id="IPR051537">
    <property type="entry name" value="DNA_Adenine_Mtase"/>
</dbReference>
<evidence type="ECO:0000256" key="2">
    <source>
        <dbReference type="ARBA" id="ARBA00022603"/>
    </source>
</evidence>
<dbReference type="PANTHER" id="PTHR42933">
    <property type="entry name" value="SLR6095 PROTEIN"/>
    <property type="match status" value="1"/>
</dbReference>
<accession>A0A975IM12</accession>
<dbReference type="PANTHER" id="PTHR42933:SF1">
    <property type="entry name" value="SITE-SPECIFIC DNA-METHYLTRANSFERASE (ADENINE-SPECIFIC)"/>
    <property type="match status" value="1"/>
</dbReference>
<name>A0A975IM12_LOWBP</name>
<keyword evidence="5" id="KW-0680">Restriction system</keyword>
<dbReference type="Pfam" id="PF02384">
    <property type="entry name" value="N6_Mtase"/>
    <property type="match status" value="1"/>
</dbReference>
<dbReference type="EC" id="2.1.1.72" evidence="1"/>
<evidence type="ECO:0000256" key="4">
    <source>
        <dbReference type="ARBA" id="ARBA00022691"/>
    </source>
</evidence>